<accession>A0A7S9Q5U9</accession>
<dbReference type="Proteomes" id="UP000594430">
    <property type="component" value="Plasmid pVIM-24-ZDHY414"/>
</dbReference>
<dbReference type="AlphaFoldDB" id="A0A7S9Q5U9"/>
<gene>
    <name evidence="1" type="ORF">IZU98_25465</name>
</gene>
<dbReference type="RefSeq" id="WP_196110766.1">
    <property type="nucleotide sequence ID" value="NZ_CP064945.1"/>
</dbReference>
<geneLocation type="plasmid" evidence="1 2">
    <name>pVIM-24-ZDHY414</name>
</geneLocation>
<evidence type="ECO:0000313" key="2">
    <source>
        <dbReference type="Proteomes" id="UP000594430"/>
    </source>
</evidence>
<organism evidence="1 2">
    <name type="scientific">Pseudomonas fulva</name>
    <dbReference type="NCBI Taxonomy" id="47880"/>
    <lineage>
        <taxon>Bacteria</taxon>
        <taxon>Pseudomonadati</taxon>
        <taxon>Pseudomonadota</taxon>
        <taxon>Gammaproteobacteria</taxon>
        <taxon>Pseudomonadales</taxon>
        <taxon>Pseudomonadaceae</taxon>
        <taxon>Pseudomonas</taxon>
    </lineage>
</organism>
<protein>
    <submittedName>
        <fullName evidence="1">ASCH domain-containing protein</fullName>
    </submittedName>
</protein>
<reference evidence="1 2" key="1">
    <citation type="submission" date="2020-11" db="EMBL/GenBank/DDBJ databases">
        <title>Pseudomonas fulva producing VIM-24.</title>
        <authorList>
            <person name="Liu S."/>
        </authorList>
    </citation>
    <scope>NUCLEOTIDE SEQUENCE [LARGE SCALE GENOMIC DNA]</scope>
    <source>
        <strain evidence="1 2">ZDHY414</strain>
        <plasmid evidence="1 2">pVIM-24-ZDHY414</plasmid>
    </source>
</reference>
<dbReference type="EMBL" id="CP064948">
    <property type="protein sequence ID" value="QPH51625.1"/>
    <property type="molecule type" value="Genomic_DNA"/>
</dbReference>
<keyword evidence="1" id="KW-0614">Plasmid</keyword>
<proteinExistence type="predicted"/>
<sequence length="91" mass="10903">MRTLTIVLKAQYFDAIKAGTKPEEYRLVTPYWRKRLEGRTYDQIELTKGYPRKDDRSRRLTLPWQGYTRKTITHPHFGPEPVEVFAIIVRH</sequence>
<name>A0A7S9Q5U9_9PSED</name>
<evidence type="ECO:0000313" key="1">
    <source>
        <dbReference type="EMBL" id="QPH51625.1"/>
    </source>
</evidence>